<feature type="region of interest" description="Disordered" evidence="1">
    <location>
        <begin position="200"/>
        <end position="228"/>
    </location>
</feature>
<feature type="transmembrane region" description="Helical" evidence="2">
    <location>
        <begin position="238"/>
        <end position="258"/>
    </location>
</feature>
<evidence type="ECO:0000256" key="2">
    <source>
        <dbReference type="SAM" id="Phobius"/>
    </source>
</evidence>
<reference evidence="4 5" key="1">
    <citation type="journal article" date="2018" name="PLoS Pathog.">
        <title>Evolution of structural diversity of trichothecenes, a family of toxins produced by plant pathogenic and entomopathogenic fungi.</title>
        <authorList>
            <person name="Proctor R.H."/>
            <person name="McCormick S.P."/>
            <person name="Kim H.S."/>
            <person name="Cardoza R.E."/>
            <person name="Stanley A.M."/>
            <person name="Lindo L."/>
            <person name="Kelly A."/>
            <person name="Brown D.W."/>
            <person name="Lee T."/>
            <person name="Vaughan M.M."/>
            <person name="Alexander N.J."/>
            <person name="Busman M."/>
            <person name="Gutierrez S."/>
        </authorList>
    </citation>
    <scope>NUCLEOTIDE SEQUENCE [LARGE SCALE GENOMIC DNA]</scope>
    <source>
        <strain evidence="4 5">NRRL 13405</strain>
    </source>
</reference>
<evidence type="ECO:0000313" key="4">
    <source>
        <dbReference type="EMBL" id="RFN45098.1"/>
    </source>
</evidence>
<evidence type="ECO:0000256" key="1">
    <source>
        <dbReference type="SAM" id="MobiDB-lite"/>
    </source>
</evidence>
<keyword evidence="5" id="KW-1185">Reference proteome</keyword>
<protein>
    <recommendedName>
        <fullName evidence="3">Cellobiose dehydrogenase-like cytochrome domain-containing protein</fullName>
    </recommendedName>
</protein>
<dbReference type="Pfam" id="PF16010">
    <property type="entry name" value="CDH-cyt"/>
    <property type="match status" value="1"/>
</dbReference>
<name>A0A395MB67_9HYPO</name>
<dbReference type="AlphaFoldDB" id="A0A395MB67"/>
<sequence>MAGTSQTPSVVNRSTSFQLLSLLISNLLLCNFTIPTMNSSISTAIAAALALVAGKTWASPASYCDGNSNSICYSWGVPSSTASSGSGNIFLRFEAPTDYQWVAVGTGSGMSGSSMFVIYQDGSGNVTLSTRKGHGHNMAEYNHMSSAKLLEGSGVSNMTMAPSAWMADSPLHSTDVGTNFNEHDGTGSFSVDFSKATVSSDSNPFTKASNTQPSSGSSDGAVIGGGGGEDHTGTNHGVIMSIVFLLGFPIGSLLMPVLGKWLIHAGWQIVVFAGMWVGFGIGKIASEREGNWFSEPHVQLGTIVCVLMIMQPVLGWTHHRNYVKYQRPTFISYGHLWYGRALMVVGIINGGIGLQLSSAPMGLIIAYAVIGVVVLFMNTAGRDPNNST</sequence>
<comment type="caution">
    <text evidence="4">The sequence shown here is derived from an EMBL/GenBank/DDBJ whole genome shotgun (WGS) entry which is preliminary data.</text>
</comment>
<keyword evidence="2" id="KW-0812">Transmembrane</keyword>
<dbReference type="Gene3D" id="1.20.120.1770">
    <property type="match status" value="1"/>
</dbReference>
<dbReference type="Gene3D" id="2.60.40.1210">
    <property type="entry name" value="Cellobiose dehydrogenase, cytochrome domain"/>
    <property type="match status" value="1"/>
</dbReference>
<dbReference type="CDD" id="cd08760">
    <property type="entry name" value="Cyt_b561_FRRS1_like"/>
    <property type="match status" value="1"/>
</dbReference>
<feature type="transmembrane region" description="Helical" evidence="2">
    <location>
        <begin position="362"/>
        <end position="381"/>
    </location>
</feature>
<feature type="compositionally biased region" description="Polar residues" evidence="1">
    <location>
        <begin position="200"/>
        <end position="213"/>
    </location>
</feature>
<accession>A0A395MB67</accession>
<organism evidence="4 5">
    <name type="scientific">Fusarium flagelliforme</name>
    <dbReference type="NCBI Taxonomy" id="2675880"/>
    <lineage>
        <taxon>Eukaryota</taxon>
        <taxon>Fungi</taxon>
        <taxon>Dikarya</taxon>
        <taxon>Ascomycota</taxon>
        <taxon>Pezizomycotina</taxon>
        <taxon>Sordariomycetes</taxon>
        <taxon>Hypocreomycetidae</taxon>
        <taxon>Hypocreales</taxon>
        <taxon>Nectriaceae</taxon>
        <taxon>Fusarium</taxon>
        <taxon>Fusarium incarnatum-equiseti species complex</taxon>
    </lineage>
</organism>
<keyword evidence="2" id="KW-0472">Membrane</keyword>
<feature type="transmembrane region" description="Helical" evidence="2">
    <location>
        <begin position="265"/>
        <end position="285"/>
    </location>
</feature>
<dbReference type="PANTHER" id="PTHR47797:SF4">
    <property type="entry name" value="DOMON DOMAIN-CONTAINING PROTEIN"/>
    <property type="match status" value="1"/>
</dbReference>
<feature type="domain" description="Cellobiose dehydrogenase-like cytochrome" evidence="3">
    <location>
        <begin position="66"/>
        <end position="158"/>
    </location>
</feature>
<keyword evidence="2" id="KW-1133">Transmembrane helix</keyword>
<dbReference type="STRING" id="2594813.A0A395MB67"/>
<feature type="transmembrane region" description="Helical" evidence="2">
    <location>
        <begin position="297"/>
        <end position="316"/>
    </location>
</feature>
<dbReference type="InterPro" id="IPR015920">
    <property type="entry name" value="Cellobiose_DH-like_cyt"/>
</dbReference>
<evidence type="ECO:0000259" key="3">
    <source>
        <dbReference type="Pfam" id="PF16010"/>
    </source>
</evidence>
<dbReference type="EMBL" id="PXXK01000375">
    <property type="protein sequence ID" value="RFN45098.1"/>
    <property type="molecule type" value="Genomic_DNA"/>
</dbReference>
<dbReference type="PANTHER" id="PTHR47797">
    <property type="entry name" value="DEHYDROGENASE, PUTATIVE (AFU_ORTHOLOGUE AFUA_8G05805)-RELATED"/>
    <property type="match status" value="1"/>
</dbReference>
<dbReference type="Proteomes" id="UP000265631">
    <property type="component" value="Unassembled WGS sequence"/>
</dbReference>
<feature type="transmembrane region" description="Helical" evidence="2">
    <location>
        <begin position="337"/>
        <end position="356"/>
    </location>
</feature>
<evidence type="ECO:0000313" key="5">
    <source>
        <dbReference type="Proteomes" id="UP000265631"/>
    </source>
</evidence>
<gene>
    <name evidence="4" type="ORF">FIE12Z_10658</name>
</gene>
<proteinExistence type="predicted"/>
<dbReference type="CDD" id="cd09630">
    <property type="entry name" value="CDH_like_cytochrome"/>
    <property type="match status" value="1"/>
</dbReference>
<dbReference type="SUPFAM" id="SSF49344">
    <property type="entry name" value="CBD9-like"/>
    <property type="match status" value="1"/>
</dbReference>